<dbReference type="GO" id="GO:0002250">
    <property type="term" value="P:adaptive immune response"/>
    <property type="evidence" value="ECO:0007669"/>
    <property type="project" value="UniProtKB-KW"/>
</dbReference>
<keyword evidence="2" id="KW-1064">Adaptive immunity</keyword>
<organism evidence="5 6">
    <name type="scientific">Esox lucius</name>
    <name type="common">Northern pike</name>
    <dbReference type="NCBI Taxonomy" id="8010"/>
    <lineage>
        <taxon>Eukaryota</taxon>
        <taxon>Metazoa</taxon>
        <taxon>Chordata</taxon>
        <taxon>Craniata</taxon>
        <taxon>Vertebrata</taxon>
        <taxon>Euteleostomi</taxon>
        <taxon>Actinopterygii</taxon>
        <taxon>Neopterygii</taxon>
        <taxon>Teleostei</taxon>
        <taxon>Protacanthopterygii</taxon>
        <taxon>Esociformes</taxon>
        <taxon>Esocidae</taxon>
        <taxon>Esox</taxon>
    </lineage>
</organism>
<feature type="domain" description="Ig-like" evidence="4">
    <location>
        <begin position="1"/>
        <end position="88"/>
    </location>
</feature>
<proteinExistence type="predicted"/>
<dbReference type="InterPro" id="IPR036179">
    <property type="entry name" value="Ig-like_dom_sf"/>
</dbReference>
<dbReference type="Proteomes" id="UP000265140">
    <property type="component" value="Chromosome 11"/>
</dbReference>
<sequence>IPSSPVLTQPGETLSLSCQISAYTFSSYNSHWIRQPAGKSLEWMCYSGLGTGYHSKRFEGHVETTKDDSNSMMTLKLSGLKAEDSTVY</sequence>
<dbReference type="GeneTree" id="ENSGT01060000249462"/>
<keyword evidence="1" id="KW-0391">Immunity</keyword>
<dbReference type="Pfam" id="PF07686">
    <property type="entry name" value="V-set"/>
    <property type="match status" value="1"/>
</dbReference>
<dbReference type="InParanoid" id="A0A6Q2Y651"/>
<dbReference type="AlphaFoldDB" id="A0A6Q2Y651"/>
<dbReference type="GO" id="GO:0019814">
    <property type="term" value="C:immunoglobulin complex"/>
    <property type="evidence" value="ECO:0007669"/>
    <property type="project" value="UniProtKB-KW"/>
</dbReference>
<reference evidence="5" key="3">
    <citation type="submission" date="2025-09" db="UniProtKB">
        <authorList>
            <consortium name="Ensembl"/>
        </authorList>
    </citation>
    <scope>IDENTIFICATION</scope>
</reference>
<dbReference type="SUPFAM" id="SSF48726">
    <property type="entry name" value="Immunoglobulin"/>
    <property type="match status" value="1"/>
</dbReference>
<accession>A0A6Q2Y651</accession>
<evidence type="ECO:0000313" key="6">
    <source>
        <dbReference type="Proteomes" id="UP000265140"/>
    </source>
</evidence>
<protein>
    <recommendedName>
        <fullName evidence="4">Ig-like domain-containing protein</fullName>
    </recommendedName>
</protein>
<dbReference type="GO" id="GO:0005576">
    <property type="term" value="C:extracellular region"/>
    <property type="evidence" value="ECO:0007669"/>
    <property type="project" value="UniProtKB-ARBA"/>
</dbReference>
<evidence type="ECO:0000256" key="3">
    <source>
        <dbReference type="ARBA" id="ARBA00043265"/>
    </source>
</evidence>
<dbReference type="InterPro" id="IPR050199">
    <property type="entry name" value="IgHV"/>
</dbReference>
<reference evidence="5" key="2">
    <citation type="submission" date="2025-08" db="UniProtKB">
        <authorList>
            <consortium name="Ensembl"/>
        </authorList>
    </citation>
    <scope>IDENTIFICATION</scope>
</reference>
<evidence type="ECO:0000256" key="1">
    <source>
        <dbReference type="ARBA" id="ARBA00022859"/>
    </source>
</evidence>
<reference evidence="5" key="1">
    <citation type="submission" date="2020-02" db="EMBL/GenBank/DDBJ databases">
        <title>Esox lucius (northern pike) genome, fEsoLuc1, primary haplotype.</title>
        <authorList>
            <person name="Myers G."/>
            <person name="Karagic N."/>
            <person name="Meyer A."/>
            <person name="Pippel M."/>
            <person name="Reichard M."/>
            <person name="Winkler S."/>
            <person name="Tracey A."/>
            <person name="Sims Y."/>
            <person name="Howe K."/>
            <person name="Rhie A."/>
            <person name="Formenti G."/>
            <person name="Durbin R."/>
            <person name="Fedrigo O."/>
            <person name="Jarvis E.D."/>
        </authorList>
    </citation>
    <scope>NUCLEOTIDE SEQUENCE [LARGE SCALE GENOMIC DNA]</scope>
</reference>
<name>A0A6Q2Y651_ESOLU</name>
<evidence type="ECO:0000259" key="4">
    <source>
        <dbReference type="PROSITE" id="PS50835"/>
    </source>
</evidence>
<dbReference type="PROSITE" id="PS50835">
    <property type="entry name" value="IG_LIKE"/>
    <property type="match status" value="1"/>
</dbReference>
<dbReference type="PANTHER" id="PTHR23266">
    <property type="entry name" value="IMMUNOGLOBULIN HEAVY CHAIN"/>
    <property type="match status" value="1"/>
</dbReference>
<evidence type="ECO:0000313" key="5">
    <source>
        <dbReference type="Ensembl" id="ENSELUP00000061008.2"/>
    </source>
</evidence>
<keyword evidence="3" id="KW-1280">Immunoglobulin</keyword>
<dbReference type="InterPro" id="IPR013106">
    <property type="entry name" value="Ig_V-set"/>
</dbReference>
<dbReference type="Bgee" id="ENSELUG00000032733">
    <property type="expression patterns" value="Expressed in head kidney and 4 other cell types or tissues"/>
</dbReference>
<dbReference type="OMA" id="YCAKSAQ"/>
<dbReference type="InterPro" id="IPR013783">
    <property type="entry name" value="Ig-like_fold"/>
</dbReference>
<dbReference type="Gene3D" id="2.60.40.10">
    <property type="entry name" value="Immunoglobulins"/>
    <property type="match status" value="1"/>
</dbReference>
<dbReference type="InterPro" id="IPR007110">
    <property type="entry name" value="Ig-like_dom"/>
</dbReference>
<dbReference type="Ensembl" id="ENSELUT00000083345.2">
    <property type="protein sequence ID" value="ENSELUP00000061008.2"/>
    <property type="gene ID" value="ENSELUG00000045059.1"/>
</dbReference>
<dbReference type="SMART" id="SM00406">
    <property type="entry name" value="IGv"/>
    <property type="match status" value="1"/>
</dbReference>
<keyword evidence="6" id="KW-1185">Reference proteome</keyword>
<evidence type="ECO:0000256" key="2">
    <source>
        <dbReference type="ARBA" id="ARBA00023130"/>
    </source>
</evidence>